<dbReference type="Gene3D" id="3.40.630.30">
    <property type="match status" value="1"/>
</dbReference>
<protein>
    <submittedName>
        <fullName evidence="4">GNAT family N-acetyltransferase</fullName>
    </submittedName>
</protein>
<evidence type="ECO:0000313" key="4">
    <source>
        <dbReference type="EMBL" id="ASF48554.1"/>
    </source>
</evidence>
<reference evidence="4 5" key="1">
    <citation type="submission" date="2017-06" db="EMBL/GenBank/DDBJ databases">
        <title>Genome Sequencing of the methanotroph Methylovulum psychrotolerants str. HV10-M2 isolated from a high-altitude environment.</title>
        <authorList>
            <person name="Mateos-Rivera A."/>
        </authorList>
    </citation>
    <scope>NUCLEOTIDE SEQUENCE [LARGE SCALE GENOMIC DNA]</scope>
    <source>
        <strain evidence="4 5">HV10_M2</strain>
    </source>
</reference>
<gene>
    <name evidence="4" type="ORF">CEK71_22225</name>
</gene>
<keyword evidence="2" id="KW-0012">Acyltransferase</keyword>
<organism evidence="4 5">
    <name type="scientific">Methylovulum psychrotolerans</name>
    <dbReference type="NCBI Taxonomy" id="1704499"/>
    <lineage>
        <taxon>Bacteria</taxon>
        <taxon>Pseudomonadati</taxon>
        <taxon>Pseudomonadota</taxon>
        <taxon>Gammaproteobacteria</taxon>
        <taxon>Methylococcales</taxon>
        <taxon>Methylococcaceae</taxon>
        <taxon>Methylovulum</taxon>
    </lineage>
</organism>
<proteinExistence type="predicted"/>
<dbReference type="InterPro" id="IPR016181">
    <property type="entry name" value="Acyl_CoA_acyltransferase"/>
</dbReference>
<dbReference type="PANTHER" id="PTHR43877:SF2">
    <property type="entry name" value="AMINOALKYLPHOSPHONATE N-ACETYLTRANSFERASE-RELATED"/>
    <property type="match status" value="1"/>
</dbReference>
<evidence type="ECO:0000256" key="1">
    <source>
        <dbReference type="ARBA" id="ARBA00022679"/>
    </source>
</evidence>
<dbReference type="InterPro" id="IPR000182">
    <property type="entry name" value="GNAT_dom"/>
</dbReference>
<keyword evidence="5" id="KW-1185">Reference proteome</keyword>
<sequence>MTTTVLADLSAPNHAQAIICLLNDYAQDPMGGGAALSVFTQANLIAELQKRPGVYVVLAWDADQPVGLAVCFEGFSTFACKPLLNIHDLMVAAPYRGRGIAKQLLAHAENIALSLGCCKLTLEVLAGNTPAQAAYRRFGFAGYELNPAMGQALFYEKKLGG</sequence>
<keyword evidence="1 4" id="KW-0808">Transferase</keyword>
<dbReference type="PROSITE" id="PS51186">
    <property type="entry name" value="GNAT"/>
    <property type="match status" value="1"/>
</dbReference>
<dbReference type="OrthoDB" id="9805924at2"/>
<dbReference type="InterPro" id="IPR050832">
    <property type="entry name" value="Bact_Acetyltransf"/>
</dbReference>
<evidence type="ECO:0000256" key="2">
    <source>
        <dbReference type="ARBA" id="ARBA00023315"/>
    </source>
</evidence>
<dbReference type="SUPFAM" id="SSF55729">
    <property type="entry name" value="Acyl-CoA N-acyltransferases (Nat)"/>
    <property type="match status" value="1"/>
</dbReference>
<dbReference type="Pfam" id="PF00583">
    <property type="entry name" value="Acetyltransf_1"/>
    <property type="match status" value="1"/>
</dbReference>
<dbReference type="CDD" id="cd04301">
    <property type="entry name" value="NAT_SF"/>
    <property type="match status" value="1"/>
</dbReference>
<dbReference type="KEGG" id="mpsy:CEK71_22225"/>
<evidence type="ECO:0000313" key="5">
    <source>
        <dbReference type="Proteomes" id="UP000197019"/>
    </source>
</evidence>
<dbReference type="AlphaFoldDB" id="A0A1Z4C500"/>
<dbReference type="RefSeq" id="WP_088621416.1">
    <property type="nucleotide sequence ID" value="NZ_CP022129.1"/>
</dbReference>
<dbReference type="GO" id="GO:0016747">
    <property type="term" value="F:acyltransferase activity, transferring groups other than amino-acyl groups"/>
    <property type="evidence" value="ECO:0007669"/>
    <property type="project" value="InterPro"/>
</dbReference>
<dbReference type="PANTHER" id="PTHR43877">
    <property type="entry name" value="AMINOALKYLPHOSPHONATE N-ACETYLTRANSFERASE-RELATED-RELATED"/>
    <property type="match status" value="1"/>
</dbReference>
<dbReference type="EMBL" id="CP022129">
    <property type="protein sequence ID" value="ASF48554.1"/>
    <property type="molecule type" value="Genomic_DNA"/>
</dbReference>
<evidence type="ECO:0000259" key="3">
    <source>
        <dbReference type="PROSITE" id="PS51186"/>
    </source>
</evidence>
<accession>A0A1Z4C500</accession>
<dbReference type="Proteomes" id="UP000197019">
    <property type="component" value="Chromosome"/>
</dbReference>
<feature type="domain" description="N-acetyltransferase" evidence="3">
    <location>
        <begin position="4"/>
        <end position="160"/>
    </location>
</feature>
<name>A0A1Z4C500_9GAMM</name>